<dbReference type="Proteomes" id="UP000609121">
    <property type="component" value="Unassembled WGS sequence"/>
</dbReference>
<sequence>MLDAGGNAVDAITATAYALGAVEPWMSGPGGSGFMVIWLAAEQRAVALDFQGVLPRGLRLQDYPVDPGLPPTPMGFPAVAGNANTEGYRSITVPGAVAGLNHALARFGTLDLPQVMDPAIRLAERGIWADWFTTLQIALCAPVLAGDPVSAATYLPGGHPHRPERVLRIPNLAGTLREIAQGGSDSFYRGALAGRIVADLQAGGSRISHEDLAGYAVREFAPMQAGHRGHVLHTCGEMSGGLRLRDFLAMTGSEMPAPPRAPAPETWLAYARALDACWKAHKIRNGAVTETGACTSSMAAVDAAGNMVALTSTLLNRFGSGVTLPGTGLLMNDAVSYFDPRPGRPTTMAGGKRINSSNMCPTVAVRDGQAVFALGASGGNLIMPAVAQVAALMTDFGMSLEAAVHHPRIDASFRGSVRADPRLGEAVLAALEGLHGDLEVAGSAVYPKLYACVSGVARDPATGICSAVVDPSQPVGGGAAPGPFDPGPEPPAGTVVRA</sequence>
<dbReference type="InterPro" id="IPR051792">
    <property type="entry name" value="GGT_bact"/>
</dbReference>
<gene>
    <name evidence="6" type="ORF">ICN82_08430</name>
</gene>
<dbReference type="GO" id="GO:0016787">
    <property type="term" value="F:hydrolase activity"/>
    <property type="evidence" value="ECO:0007669"/>
    <property type="project" value="UniProtKB-KW"/>
</dbReference>
<protein>
    <submittedName>
        <fullName evidence="6">Gamma-glutamyltransferase</fullName>
    </submittedName>
</protein>
<proteinExistence type="inferred from homology"/>
<dbReference type="PRINTS" id="PR01210">
    <property type="entry name" value="GGTRANSPTASE"/>
</dbReference>
<keyword evidence="4" id="KW-0865">Zymogen</keyword>
<keyword evidence="7" id="KW-1185">Reference proteome</keyword>
<dbReference type="EMBL" id="JACVXA010000019">
    <property type="protein sequence ID" value="MBE3638222.1"/>
    <property type="molecule type" value="Genomic_DNA"/>
</dbReference>
<comment type="similarity">
    <text evidence="1">Belongs to the gamma-glutamyltransferase family.</text>
</comment>
<dbReference type="SUPFAM" id="SSF56235">
    <property type="entry name" value="N-terminal nucleophile aminohydrolases (Ntn hydrolases)"/>
    <property type="match status" value="1"/>
</dbReference>
<dbReference type="Pfam" id="PF01019">
    <property type="entry name" value="G_glu_transpept"/>
    <property type="match status" value="2"/>
</dbReference>
<evidence type="ECO:0000313" key="7">
    <source>
        <dbReference type="Proteomes" id="UP000609121"/>
    </source>
</evidence>
<keyword evidence="2" id="KW-0808">Transferase</keyword>
<keyword evidence="3" id="KW-0378">Hydrolase</keyword>
<feature type="region of interest" description="Disordered" evidence="5">
    <location>
        <begin position="475"/>
        <end position="498"/>
    </location>
</feature>
<dbReference type="AlphaFoldDB" id="A0A8J6YUX7"/>
<dbReference type="InterPro" id="IPR043137">
    <property type="entry name" value="GGT_ssub_C"/>
</dbReference>
<organism evidence="6 7">
    <name type="scientific">Mangrovicoccus algicola</name>
    <dbReference type="NCBI Taxonomy" id="2771008"/>
    <lineage>
        <taxon>Bacteria</taxon>
        <taxon>Pseudomonadati</taxon>
        <taxon>Pseudomonadota</taxon>
        <taxon>Alphaproteobacteria</taxon>
        <taxon>Rhodobacterales</taxon>
        <taxon>Paracoccaceae</taxon>
        <taxon>Mangrovicoccus</taxon>
    </lineage>
</organism>
<dbReference type="GO" id="GO:0016740">
    <property type="term" value="F:transferase activity"/>
    <property type="evidence" value="ECO:0007669"/>
    <property type="project" value="UniProtKB-KW"/>
</dbReference>
<name>A0A8J6YUX7_9RHOB</name>
<dbReference type="PANTHER" id="PTHR43199">
    <property type="entry name" value="GLUTATHIONE HYDROLASE"/>
    <property type="match status" value="1"/>
</dbReference>
<dbReference type="Gene3D" id="3.60.20.40">
    <property type="match status" value="1"/>
</dbReference>
<evidence type="ECO:0000256" key="1">
    <source>
        <dbReference type="ARBA" id="ARBA00009381"/>
    </source>
</evidence>
<accession>A0A8J6YUX7</accession>
<dbReference type="InterPro" id="IPR029055">
    <property type="entry name" value="Ntn_hydrolases_N"/>
</dbReference>
<evidence type="ECO:0000313" key="6">
    <source>
        <dbReference type="EMBL" id="MBE3638222.1"/>
    </source>
</evidence>
<evidence type="ECO:0000256" key="3">
    <source>
        <dbReference type="ARBA" id="ARBA00022801"/>
    </source>
</evidence>
<evidence type="ECO:0000256" key="2">
    <source>
        <dbReference type="ARBA" id="ARBA00022679"/>
    </source>
</evidence>
<dbReference type="PANTHER" id="PTHR43199:SF1">
    <property type="entry name" value="GLUTATHIONE HYDROLASE PROENZYME"/>
    <property type="match status" value="1"/>
</dbReference>
<comment type="caution">
    <text evidence="6">The sequence shown here is derived from an EMBL/GenBank/DDBJ whole genome shotgun (WGS) entry which is preliminary data.</text>
</comment>
<evidence type="ECO:0000256" key="4">
    <source>
        <dbReference type="ARBA" id="ARBA00023145"/>
    </source>
</evidence>
<reference evidence="6" key="1">
    <citation type="submission" date="2020-09" db="EMBL/GenBank/DDBJ databases">
        <title>A novel bacterium of genus Mangrovicoccus, isolated from South China Sea.</title>
        <authorList>
            <person name="Huang H."/>
            <person name="Mo K."/>
            <person name="Hu Y."/>
        </authorList>
    </citation>
    <scope>NUCLEOTIDE SEQUENCE</scope>
    <source>
        <strain evidence="6">HB182678</strain>
    </source>
</reference>
<evidence type="ECO:0000256" key="5">
    <source>
        <dbReference type="SAM" id="MobiDB-lite"/>
    </source>
</evidence>